<comment type="caution">
    <text evidence="1">The sequence shown here is derived from an EMBL/GenBank/DDBJ whole genome shotgun (WGS) entry which is preliminary data.</text>
</comment>
<dbReference type="RefSeq" id="WP_374829342.1">
    <property type="nucleotide sequence ID" value="NZ_JBHEEZ010000001.1"/>
</dbReference>
<accession>A0ABV9H860</accession>
<proteinExistence type="predicted"/>
<reference evidence="2" key="1">
    <citation type="journal article" date="2019" name="Int. J. Syst. Evol. Microbiol.">
        <title>The Global Catalogue of Microorganisms (GCM) 10K type strain sequencing project: providing services to taxonomists for standard genome sequencing and annotation.</title>
        <authorList>
            <consortium name="The Broad Institute Genomics Platform"/>
            <consortium name="The Broad Institute Genome Sequencing Center for Infectious Disease"/>
            <person name="Wu L."/>
            <person name="Ma J."/>
        </authorList>
    </citation>
    <scope>NUCLEOTIDE SEQUENCE [LARGE SCALE GENOMIC DNA]</scope>
    <source>
        <strain evidence="2">CGMCC 1.15731</strain>
    </source>
</reference>
<keyword evidence="2" id="KW-1185">Reference proteome</keyword>
<dbReference type="Proteomes" id="UP001596042">
    <property type="component" value="Unassembled WGS sequence"/>
</dbReference>
<evidence type="ECO:0000313" key="2">
    <source>
        <dbReference type="Proteomes" id="UP001596042"/>
    </source>
</evidence>
<protein>
    <submittedName>
        <fullName evidence="1">Uncharacterized protein</fullName>
    </submittedName>
</protein>
<dbReference type="EMBL" id="JBHSEL010000053">
    <property type="protein sequence ID" value="MFC4625315.1"/>
    <property type="molecule type" value="Genomic_DNA"/>
</dbReference>
<name>A0ABV9H860_9HYPH</name>
<sequence length="57" mass="6680">MEDWPVFRLPFEPVLQAAVFIMILKDCSGLNYFEAIYIKNSQLILINHLPIVLDFHC</sequence>
<evidence type="ECO:0000313" key="1">
    <source>
        <dbReference type="EMBL" id="MFC4625315.1"/>
    </source>
</evidence>
<organism evidence="1 2">
    <name type="scientific">Daeguia caeni</name>
    <dbReference type="NCBI Taxonomy" id="439612"/>
    <lineage>
        <taxon>Bacteria</taxon>
        <taxon>Pseudomonadati</taxon>
        <taxon>Pseudomonadota</taxon>
        <taxon>Alphaproteobacteria</taxon>
        <taxon>Hyphomicrobiales</taxon>
        <taxon>Brucellaceae</taxon>
        <taxon>Daeguia</taxon>
    </lineage>
</organism>
<gene>
    <name evidence="1" type="ORF">ACFO1V_08780</name>
</gene>